<gene>
    <name evidence="1" type="ORF">IQ260_09810</name>
</gene>
<comment type="caution">
    <text evidence="1">The sequence shown here is derived from an EMBL/GenBank/DDBJ whole genome shotgun (WGS) entry which is preliminary data.</text>
</comment>
<dbReference type="RefSeq" id="WP_193992925.1">
    <property type="nucleotide sequence ID" value="NZ_JADEXP010000067.1"/>
</dbReference>
<proteinExistence type="predicted"/>
<keyword evidence="2" id="KW-1185">Reference proteome</keyword>
<reference evidence="1" key="1">
    <citation type="submission" date="2020-10" db="EMBL/GenBank/DDBJ databases">
        <authorList>
            <person name="Castelo-Branco R."/>
            <person name="Eusebio N."/>
            <person name="Adriana R."/>
            <person name="Vieira A."/>
            <person name="Brugerolle De Fraissinette N."/>
            <person name="Rezende De Castro R."/>
            <person name="Schneider M.P."/>
            <person name="Vasconcelos V."/>
            <person name="Leao P.N."/>
        </authorList>
    </citation>
    <scope>NUCLEOTIDE SEQUENCE</scope>
    <source>
        <strain evidence="1">LEGE 11479</strain>
    </source>
</reference>
<organism evidence="1 2">
    <name type="scientific">Leptolyngbya cf. ectocarpi LEGE 11479</name>
    <dbReference type="NCBI Taxonomy" id="1828722"/>
    <lineage>
        <taxon>Bacteria</taxon>
        <taxon>Bacillati</taxon>
        <taxon>Cyanobacteriota</taxon>
        <taxon>Cyanophyceae</taxon>
        <taxon>Leptolyngbyales</taxon>
        <taxon>Leptolyngbyaceae</taxon>
        <taxon>Leptolyngbya group</taxon>
        <taxon>Leptolyngbya</taxon>
    </lineage>
</organism>
<name>A0A928X322_LEPEC</name>
<dbReference type="AlphaFoldDB" id="A0A928X322"/>
<dbReference type="Proteomes" id="UP000615026">
    <property type="component" value="Unassembled WGS sequence"/>
</dbReference>
<evidence type="ECO:0000313" key="2">
    <source>
        <dbReference type="Proteomes" id="UP000615026"/>
    </source>
</evidence>
<accession>A0A928X322</accession>
<evidence type="ECO:0000313" key="1">
    <source>
        <dbReference type="EMBL" id="MBE9066950.1"/>
    </source>
</evidence>
<sequence length="137" mass="15087">MAFTLTQGQPWLVNALARQAVEELVPDETTPIASEHIHDAKEILIQRQDTHLDSLAERLREDRVRAIIEPVLAGQSLPVIPNEDLQYVLDLGLCRLAQGGGLVIANPIYREVLPRVLARVPQASLPMISPSWLDSGG</sequence>
<protein>
    <submittedName>
        <fullName evidence="1">Uncharacterized protein</fullName>
    </submittedName>
</protein>
<dbReference type="EMBL" id="JADEXP010000067">
    <property type="protein sequence ID" value="MBE9066950.1"/>
    <property type="molecule type" value="Genomic_DNA"/>
</dbReference>